<keyword evidence="8" id="KW-1185">Reference proteome</keyword>
<dbReference type="InterPro" id="IPR036458">
    <property type="entry name" value="Na:dicarbo_symporter_sf"/>
</dbReference>
<dbReference type="AlphaFoldDB" id="A0A090RT78"/>
<evidence type="ECO:0000256" key="5">
    <source>
        <dbReference type="ARBA" id="ARBA00023136"/>
    </source>
</evidence>
<dbReference type="EMBL" id="BBMR01000003">
    <property type="protein sequence ID" value="GAL18620.1"/>
    <property type="molecule type" value="Genomic_DNA"/>
</dbReference>
<name>A0A090RT78_9VIBR</name>
<feature type="transmembrane region" description="Helical" evidence="6">
    <location>
        <begin position="184"/>
        <end position="214"/>
    </location>
</feature>
<organism evidence="7 8">
    <name type="scientific">Vibrio maritimus</name>
    <dbReference type="NCBI Taxonomy" id="990268"/>
    <lineage>
        <taxon>Bacteria</taxon>
        <taxon>Pseudomonadati</taxon>
        <taxon>Pseudomonadota</taxon>
        <taxon>Gammaproteobacteria</taxon>
        <taxon>Vibrionales</taxon>
        <taxon>Vibrionaceae</taxon>
        <taxon>Vibrio</taxon>
    </lineage>
</organism>
<protein>
    <submittedName>
        <fullName evidence="7">Proton/glutamate symport protein</fullName>
    </submittedName>
</protein>
<accession>A0A090RT78</accession>
<comment type="caution">
    <text evidence="7">The sequence shown here is derived from an EMBL/GenBank/DDBJ whole genome shotgun (WGS) entry which is preliminary data.</text>
</comment>
<feature type="transmembrane region" description="Helical" evidence="6">
    <location>
        <begin position="51"/>
        <end position="70"/>
    </location>
</feature>
<feature type="transmembrane region" description="Helical" evidence="6">
    <location>
        <begin position="327"/>
        <end position="348"/>
    </location>
</feature>
<dbReference type="Proteomes" id="UP000029228">
    <property type="component" value="Unassembled WGS sequence"/>
</dbReference>
<dbReference type="GO" id="GO:0006835">
    <property type="term" value="P:dicarboxylic acid transport"/>
    <property type="evidence" value="ECO:0007669"/>
    <property type="project" value="TreeGrafter"/>
</dbReference>
<evidence type="ECO:0000256" key="4">
    <source>
        <dbReference type="ARBA" id="ARBA00022989"/>
    </source>
</evidence>
<keyword evidence="3 6" id="KW-0812">Transmembrane</keyword>
<feature type="transmembrane region" description="Helical" evidence="6">
    <location>
        <begin position="151"/>
        <end position="178"/>
    </location>
</feature>
<keyword evidence="2" id="KW-0813">Transport</keyword>
<dbReference type="STRING" id="990268.JCM19235_2043"/>
<evidence type="ECO:0000256" key="6">
    <source>
        <dbReference type="SAM" id="Phobius"/>
    </source>
</evidence>
<feature type="transmembrane region" description="Helical" evidence="6">
    <location>
        <begin position="122"/>
        <end position="139"/>
    </location>
</feature>
<evidence type="ECO:0000256" key="3">
    <source>
        <dbReference type="ARBA" id="ARBA00022692"/>
    </source>
</evidence>
<evidence type="ECO:0000313" key="7">
    <source>
        <dbReference type="EMBL" id="GAL18620.1"/>
    </source>
</evidence>
<dbReference type="SUPFAM" id="SSF118215">
    <property type="entry name" value="Proton glutamate symport protein"/>
    <property type="match status" value="1"/>
</dbReference>
<gene>
    <name evidence="7" type="ORF">JCM19235_2043</name>
</gene>
<evidence type="ECO:0000256" key="2">
    <source>
        <dbReference type="ARBA" id="ARBA00022448"/>
    </source>
</evidence>
<keyword evidence="5 6" id="KW-0472">Membrane</keyword>
<dbReference type="Pfam" id="PF00375">
    <property type="entry name" value="SDF"/>
    <property type="match status" value="1"/>
</dbReference>
<dbReference type="PRINTS" id="PR00173">
    <property type="entry name" value="EDTRNSPORT"/>
</dbReference>
<dbReference type="GO" id="GO:0005886">
    <property type="term" value="C:plasma membrane"/>
    <property type="evidence" value="ECO:0007669"/>
    <property type="project" value="TreeGrafter"/>
</dbReference>
<dbReference type="PANTHER" id="PTHR42865:SF2">
    <property type="entry name" value="PROTON:GLUTAMATE SYMPORTER DAACS FAMILY"/>
    <property type="match status" value="1"/>
</dbReference>
<evidence type="ECO:0000256" key="1">
    <source>
        <dbReference type="ARBA" id="ARBA00004141"/>
    </source>
</evidence>
<feature type="transmembrane region" description="Helical" evidence="6">
    <location>
        <begin position="303"/>
        <end position="321"/>
    </location>
</feature>
<evidence type="ECO:0000313" key="8">
    <source>
        <dbReference type="Proteomes" id="UP000029228"/>
    </source>
</evidence>
<feature type="transmembrane region" description="Helical" evidence="6">
    <location>
        <begin position="271"/>
        <end position="291"/>
    </location>
</feature>
<dbReference type="InterPro" id="IPR001991">
    <property type="entry name" value="Na-dicarboxylate_symporter"/>
</dbReference>
<reference evidence="7 8" key="1">
    <citation type="submission" date="2014-09" db="EMBL/GenBank/DDBJ databases">
        <title>Vibrio maritimus JCM 19235. (C45) whole genome shotgun sequence.</title>
        <authorList>
            <person name="Sawabe T."/>
            <person name="Meirelles P."/>
            <person name="Nakanishi M."/>
            <person name="Sayaka M."/>
            <person name="Hattori M."/>
            <person name="Ohkuma M."/>
        </authorList>
    </citation>
    <scope>NUCLEOTIDE SEQUENCE [LARGE SCALE GENOMIC DNA]</scope>
    <source>
        <strain evidence="8">JCM19235</strain>
    </source>
</reference>
<proteinExistence type="predicted"/>
<dbReference type="Gene3D" id="1.10.3860.10">
    <property type="entry name" value="Sodium:dicarboxylate symporter"/>
    <property type="match status" value="1"/>
</dbReference>
<feature type="transmembrane region" description="Helical" evidence="6">
    <location>
        <begin position="14"/>
        <end position="39"/>
    </location>
</feature>
<keyword evidence="4 6" id="KW-1133">Transmembrane helix</keyword>
<dbReference type="PANTHER" id="PTHR42865">
    <property type="entry name" value="PROTON/GLUTAMATE-ASPARTATE SYMPORTER"/>
    <property type="match status" value="1"/>
</dbReference>
<comment type="subcellular location">
    <subcellularLocation>
        <location evidence="1">Membrane</location>
        <topology evidence="1">Multi-pass membrane protein</topology>
    </subcellularLocation>
</comment>
<dbReference type="GO" id="GO:0015293">
    <property type="term" value="F:symporter activity"/>
    <property type="evidence" value="ECO:0007669"/>
    <property type="project" value="InterPro"/>
</dbReference>
<sequence length="391" mass="40954">MGESASMFAPLGTIFINLIKMLVIPLVAVALISGAAGLGNSSNAGKVGATTLAYFGLTSALAVALALVMGEVFQPGVNIDTAGIEGMFSSEYASKGELPSFWATLTGMIPTNVFQSLNEANILQILVFCLFFGIGLSKLESTRRDPLLNGVNAIVDVMVWMINKVMIIAPIGVFGLMAEAVGTFGFGALMVVFKLFVVYIAAILIFGFVAYPLMIQLFTKTSAKKFISAMKKPQAVALSTASSMATLPVTMDTVEKELGVKNSTASFVLPLGATINMSGNAIYYGLVAIFFAQLFNIDLSMGAYIAIIVTSTLGAVGQAGVPGPSFLVVAVLLAAGIPIEGLPLLFALDRIFDMIRTALNITGDAACAVIVDALVEEEAAEEQAELQKQQA</sequence>